<gene>
    <name evidence="1" type="ORF">MANT1106_LOCUS604</name>
    <name evidence="2" type="ORF">MANT1106_LOCUS605</name>
</gene>
<dbReference type="AlphaFoldDB" id="A0A6U3DNI3"/>
<reference evidence="1" key="1">
    <citation type="submission" date="2021-01" db="EMBL/GenBank/DDBJ databases">
        <authorList>
            <person name="Corre E."/>
            <person name="Pelletier E."/>
            <person name="Niang G."/>
            <person name="Scheremetjew M."/>
            <person name="Finn R."/>
            <person name="Kale V."/>
            <person name="Holt S."/>
            <person name="Cochrane G."/>
            <person name="Meng A."/>
            <person name="Brown T."/>
            <person name="Cohen L."/>
        </authorList>
    </citation>
    <scope>NUCLEOTIDE SEQUENCE</scope>
    <source>
        <strain evidence="1">SL-175</strain>
    </source>
</reference>
<evidence type="ECO:0000313" key="2">
    <source>
        <dbReference type="EMBL" id="CAD8697926.1"/>
    </source>
</evidence>
<name>A0A6U3DNI3_9CHLO</name>
<proteinExistence type="predicted"/>
<accession>A0A6U3DNI3</accession>
<protein>
    <submittedName>
        <fullName evidence="1">Uncharacterized protein</fullName>
    </submittedName>
</protein>
<dbReference type="EMBL" id="HBFC01001164">
    <property type="protein sequence ID" value="CAD8697926.1"/>
    <property type="molecule type" value="Transcribed_RNA"/>
</dbReference>
<dbReference type="EMBL" id="HBFC01001163">
    <property type="protein sequence ID" value="CAD8697925.1"/>
    <property type="molecule type" value="Transcribed_RNA"/>
</dbReference>
<evidence type="ECO:0000313" key="1">
    <source>
        <dbReference type="EMBL" id="CAD8697925.1"/>
    </source>
</evidence>
<sequence length="127" mass="13882">MQGVLYNDEDARRRVEASSLGLMVNEKFVLGPPGFGARFEWDGTAGPHMRRVMLKLVLPAMETYVQVTHGWIWTRLAVLIAAFGDPVALAEDGGYGGHVMRDAVTQQRDEDGAEAFMMGGDASAVIR</sequence>
<organism evidence="1">
    <name type="scientific">Mantoniella antarctica</name>
    <dbReference type="NCBI Taxonomy" id="81844"/>
    <lineage>
        <taxon>Eukaryota</taxon>
        <taxon>Viridiplantae</taxon>
        <taxon>Chlorophyta</taxon>
        <taxon>Mamiellophyceae</taxon>
        <taxon>Mamiellales</taxon>
        <taxon>Mamiellaceae</taxon>
        <taxon>Mantoniella</taxon>
    </lineage>
</organism>